<keyword evidence="1" id="KW-1133">Transmembrane helix</keyword>
<dbReference type="EMBL" id="BEZZ01008067">
    <property type="protein sequence ID" value="GCC17128.1"/>
    <property type="molecule type" value="Genomic_DNA"/>
</dbReference>
<reference evidence="2 3" key="1">
    <citation type="journal article" date="2018" name="Nat. Ecol. Evol.">
        <title>Shark genomes provide insights into elasmobranch evolution and the origin of vertebrates.</title>
        <authorList>
            <person name="Hara Y"/>
            <person name="Yamaguchi K"/>
            <person name="Onimaru K"/>
            <person name="Kadota M"/>
            <person name="Koyanagi M"/>
            <person name="Keeley SD"/>
            <person name="Tatsumi K"/>
            <person name="Tanaka K"/>
            <person name="Motone F"/>
            <person name="Kageyama Y"/>
            <person name="Nozu R"/>
            <person name="Adachi N"/>
            <person name="Nishimura O"/>
            <person name="Nakagawa R"/>
            <person name="Tanegashima C"/>
            <person name="Kiyatake I"/>
            <person name="Matsumoto R"/>
            <person name="Murakumo K"/>
            <person name="Nishida K"/>
            <person name="Terakita A"/>
            <person name="Kuratani S"/>
            <person name="Sato K"/>
            <person name="Hyodo S Kuraku.S."/>
        </authorList>
    </citation>
    <scope>NUCLEOTIDE SEQUENCE [LARGE SCALE GENOMIC DNA]</scope>
</reference>
<sequence>NVTVQTELYRTGDDLDTVTLPEDHRLPPIQRSANESSPARQSGVAPGFAAAAIFIGFLLVLYTVLWKCMSSKVR</sequence>
<organism evidence="2 3">
    <name type="scientific">Chiloscyllium punctatum</name>
    <name type="common">Brownbanded bambooshark</name>
    <name type="synonym">Hemiscyllium punctatum</name>
    <dbReference type="NCBI Taxonomy" id="137246"/>
    <lineage>
        <taxon>Eukaryota</taxon>
        <taxon>Metazoa</taxon>
        <taxon>Chordata</taxon>
        <taxon>Craniata</taxon>
        <taxon>Vertebrata</taxon>
        <taxon>Chondrichthyes</taxon>
        <taxon>Elasmobranchii</taxon>
        <taxon>Galeomorphii</taxon>
        <taxon>Galeoidea</taxon>
        <taxon>Orectolobiformes</taxon>
        <taxon>Hemiscylliidae</taxon>
        <taxon>Chiloscyllium</taxon>
    </lineage>
</organism>
<feature type="transmembrane region" description="Helical" evidence="1">
    <location>
        <begin position="44"/>
        <end position="65"/>
    </location>
</feature>
<feature type="non-terminal residue" evidence="2">
    <location>
        <position position="1"/>
    </location>
</feature>
<proteinExistence type="predicted"/>
<evidence type="ECO:0000313" key="2">
    <source>
        <dbReference type="EMBL" id="GCC17128.1"/>
    </source>
</evidence>
<keyword evidence="3" id="KW-1185">Reference proteome</keyword>
<keyword evidence="1" id="KW-0472">Membrane</keyword>
<comment type="caution">
    <text evidence="2">The sequence shown here is derived from an EMBL/GenBank/DDBJ whole genome shotgun (WGS) entry which is preliminary data.</text>
</comment>
<dbReference type="Proteomes" id="UP000287033">
    <property type="component" value="Unassembled WGS sequence"/>
</dbReference>
<accession>A0A401RG44</accession>
<feature type="non-terminal residue" evidence="2">
    <location>
        <position position="74"/>
    </location>
</feature>
<evidence type="ECO:0000256" key="1">
    <source>
        <dbReference type="SAM" id="Phobius"/>
    </source>
</evidence>
<keyword evidence="1" id="KW-0812">Transmembrane</keyword>
<name>A0A401RG44_CHIPU</name>
<evidence type="ECO:0000313" key="3">
    <source>
        <dbReference type="Proteomes" id="UP000287033"/>
    </source>
</evidence>
<protein>
    <submittedName>
        <fullName evidence="2">Uncharacterized protein</fullName>
    </submittedName>
</protein>
<gene>
    <name evidence="2" type="ORF">chiPu_0022468</name>
</gene>
<dbReference type="AlphaFoldDB" id="A0A401RG44"/>